<dbReference type="InterPro" id="IPR025239">
    <property type="entry name" value="DUF4187"/>
</dbReference>
<name>A0A0F4GMV6_9PEZI</name>
<dbReference type="Pfam" id="PF01585">
    <property type="entry name" value="G-patch"/>
    <property type="match status" value="1"/>
</dbReference>
<feature type="region of interest" description="Disordered" evidence="1">
    <location>
        <begin position="221"/>
        <end position="251"/>
    </location>
</feature>
<organism evidence="3 4">
    <name type="scientific">Zymoseptoria brevis</name>
    <dbReference type="NCBI Taxonomy" id="1047168"/>
    <lineage>
        <taxon>Eukaryota</taxon>
        <taxon>Fungi</taxon>
        <taxon>Dikarya</taxon>
        <taxon>Ascomycota</taxon>
        <taxon>Pezizomycotina</taxon>
        <taxon>Dothideomycetes</taxon>
        <taxon>Dothideomycetidae</taxon>
        <taxon>Mycosphaerellales</taxon>
        <taxon>Mycosphaerellaceae</taxon>
        <taxon>Zymoseptoria</taxon>
    </lineage>
</organism>
<dbReference type="PANTHER" id="PTHR21032:SF0">
    <property type="entry name" value="G PATCH DOMAIN-CONTAINING PROTEIN 11"/>
    <property type="match status" value="1"/>
</dbReference>
<dbReference type="GO" id="GO:0000776">
    <property type="term" value="C:kinetochore"/>
    <property type="evidence" value="ECO:0007669"/>
    <property type="project" value="TreeGrafter"/>
</dbReference>
<keyword evidence="4" id="KW-1185">Reference proteome</keyword>
<dbReference type="Pfam" id="PF13821">
    <property type="entry name" value="DUF4187"/>
    <property type="match status" value="1"/>
</dbReference>
<feature type="domain" description="G-patch" evidence="2">
    <location>
        <begin position="74"/>
        <end position="120"/>
    </location>
</feature>
<dbReference type="SMART" id="SM00443">
    <property type="entry name" value="G_patch"/>
    <property type="match status" value="1"/>
</dbReference>
<feature type="compositionally biased region" description="Acidic residues" evidence="1">
    <location>
        <begin position="230"/>
        <end position="251"/>
    </location>
</feature>
<dbReference type="Proteomes" id="UP000033647">
    <property type="component" value="Unassembled WGS sequence"/>
</dbReference>
<dbReference type="OrthoDB" id="786951at2759"/>
<comment type="caution">
    <text evidence="3">The sequence shown here is derived from an EMBL/GenBank/DDBJ whole genome shotgun (WGS) entry which is preliminary data.</text>
</comment>
<reference evidence="3 4" key="1">
    <citation type="submission" date="2015-03" db="EMBL/GenBank/DDBJ databases">
        <title>RNA-seq based gene annotation and comparative genomics of four Zymoseptoria species reveal species-specific pathogenicity related genes and transposable element activity.</title>
        <authorList>
            <person name="Grandaubert J."/>
            <person name="Bhattacharyya A."/>
            <person name="Stukenbrock E.H."/>
        </authorList>
    </citation>
    <scope>NUCLEOTIDE SEQUENCE [LARGE SCALE GENOMIC DNA]</scope>
    <source>
        <strain evidence="3 4">Zb18110</strain>
    </source>
</reference>
<gene>
    <name evidence="3" type="ORF">TI39_contig394g00004</name>
</gene>
<dbReference type="AlphaFoldDB" id="A0A0F4GMV6"/>
<dbReference type="PANTHER" id="PTHR21032">
    <property type="entry name" value="G PATCH DOMAIN-CONTAINING PROTEIN 11"/>
    <property type="match status" value="1"/>
</dbReference>
<dbReference type="GO" id="GO:0003676">
    <property type="term" value="F:nucleic acid binding"/>
    <property type="evidence" value="ECO:0007669"/>
    <property type="project" value="InterPro"/>
</dbReference>
<evidence type="ECO:0000256" key="1">
    <source>
        <dbReference type="SAM" id="MobiDB-lite"/>
    </source>
</evidence>
<dbReference type="SMART" id="SM01173">
    <property type="entry name" value="DUF4187"/>
    <property type="match status" value="1"/>
</dbReference>
<sequence>MASADDDDDEDDYLSMTFDTLPNTKVKESSIQRIARQKREAAERGNILPKAEREALDRAKLESALTTELDTANPSNKGALLMAKMGFKKGEALGKMEGARTRPIEVEMREGRGGIGLEGERKRKIRELAEEVEGGEKKVKLTAEEFRERNRVEVEERRVEGMVWGAMKVLEGIVGGGEDREGDAGVKEKPLKSVNVLYRPLVKQRLERERERRMRYDMDQSLSRSRRYEEEEEDEKLAYGDEVEEDLEEEDTELEAFEALDAKEKLEKLVGYLREQHHYCFWCKFKYEDAEMEGCPGLSEDEHG</sequence>
<dbReference type="PROSITE" id="PS50174">
    <property type="entry name" value="G_PATCH"/>
    <property type="match status" value="1"/>
</dbReference>
<evidence type="ECO:0000313" key="4">
    <source>
        <dbReference type="Proteomes" id="UP000033647"/>
    </source>
</evidence>
<protein>
    <submittedName>
        <fullName evidence="3">G-patch domain-containing protein</fullName>
    </submittedName>
</protein>
<evidence type="ECO:0000259" key="2">
    <source>
        <dbReference type="PROSITE" id="PS50174"/>
    </source>
</evidence>
<accession>A0A0F4GMV6</accession>
<proteinExistence type="predicted"/>
<dbReference type="EMBL" id="LAFY01000386">
    <property type="protein sequence ID" value="KJX98736.1"/>
    <property type="molecule type" value="Genomic_DNA"/>
</dbReference>
<dbReference type="InterPro" id="IPR039249">
    <property type="entry name" value="GPATCH11"/>
</dbReference>
<dbReference type="InterPro" id="IPR000467">
    <property type="entry name" value="G_patch_dom"/>
</dbReference>
<evidence type="ECO:0000313" key="3">
    <source>
        <dbReference type="EMBL" id="KJX98736.1"/>
    </source>
</evidence>